<comment type="caution">
    <text evidence="2">The sequence shown here is derived from an EMBL/GenBank/DDBJ whole genome shotgun (WGS) entry which is preliminary data.</text>
</comment>
<dbReference type="Proteomes" id="UP001472677">
    <property type="component" value="Unassembled WGS sequence"/>
</dbReference>
<feature type="region of interest" description="Disordered" evidence="1">
    <location>
        <begin position="21"/>
        <end position="127"/>
    </location>
</feature>
<feature type="compositionally biased region" description="Polar residues" evidence="1">
    <location>
        <begin position="21"/>
        <end position="41"/>
    </location>
</feature>
<proteinExistence type="predicted"/>
<keyword evidence="3" id="KW-1185">Reference proteome</keyword>
<sequence length="127" mass="13071">MATSGSISLIPGVERLWNDRSNLMNTTGDTGEPLQVTSQSVAPGDDYAVSSASESRLPVMNQMDEQNNVSGHSRSPSFGTNESATQLAPHNSNTAPASISASQLQSADIEAGSETSDGESCQIGAAV</sequence>
<dbReference type="EMBL" id="JBBPBM010000066">
    <property type="protein sequence ID" value="KAK8514847.1"/>
    <property type="molecule type" value="Genomic_DNA"/>
</dbReference>
<evidence type="ECO:0000313" key="2">
    <source>
        <dbReference type="EMBL" id="KAK8514847.1"/>
    </source>
</evidence>
<accession>A0ABR2C604</accession>
<protein>
    <submittedName>
        <fullName evidence="2">Uncharacterized protein</fullName>
    </submittedName>
</protein>
<name>A0ABR2C604_9ROSI</name>
<reference evidence="2 3" key="1">
    <citation type="journal article" date="2024" name="G3 (Bethesda)">
        <title>Genome assembly of Hibiscus sabdariffa L. provides insights into metabolisms of medicinal natural products.</title>
        <authorList>
            <person name="Kim T."/>
        </authorList>
    </citation>
    <scope>NUCLEOTIDE SEQUENCE [LARGE SCALE GENOMIC DNA]</scope>
    <source>
        <strain evidence="2">TK-2024</strain>
        <tissue evidence="2">Old leaves</tissue>
    </source>
</reference>
<organism evidence="2 3">
    <name type="scientific">Hibiscus sabdariffa</name>
    <name type="common">roselle</name>
    <dbReference type="NCBI Taxonomy" id="183260"/>
    <lineage>
        <taxon>Eukaryota</taxon>
        <taxon>Viridiplantae</taxon>
        <taxon>Streptophyta</taxon>
        <taxon>Embryophyta</taxon>
        <taxon>Tracheophyta</taxon>
        <taxon>Spermatophyta</taxon>
        <taxon>Magnoliopsida</taxon>
        <taxon>eudicotyledons</taxon>
        <taxon>Gunneridae</taxon>
        <taxon>Pentapetalae</taxon>
        <taxon>rosids</taxon>
        <taxon>malvids</taxon>
        <taxon>Malvales</taxon>
        <taxon>Malvaceae</taxon>
        <taxon>Malvoideae</taxon>
        <taxon>Hibiscus</taxon>
    </lineage>
</organism>
<evidence type="ECO:0000313" key="3">
    <source>
        <dbReference type="Proteomes" id="UP001472677"/>
    </source>
</evidence>
<evidence type="ECO:0000256" key="1">
    <source>
        <dbReference type="SAM" id="MobiDB-lite"/>
    </source>
</evidence>
<gene>
    <name evidence="2" type="ORF">V6N12_057743</name>
</gene>
<feature type="compositionally biased region" description="Polar residues" evidence="1">
    <location>
        <begin position="63"/>
        <end position="106"/>
    </location>
</feature>